<proteinExistence type="predicted"/>
<evidence type="ECO:0000313" key="1">
    <source>
        <dbReference type="EMBL" id="KAK0517017.1"/>
    </source>
</evidence>
<dbReference type="Proteomes" id="UP001166286">
    <property type="component" value="Unassembled WGS sequence"/>
</dbReference>
<dbReference type="AlphaFoldDB" id="A0AA39V5K4"/>
<sequence>MSYIQRPEDIPAPYDPRGKIWLLQPPHIAQKTWQLYHTNIPFWVPLPFYNHHILVLDWAETRGWVKIVMLAASVPPVEQVDPDDYFLIRGKSDKKPASHEVKLRLNPYWEDVVRGCYVRLDWICCVPLAILTWWTERWWHPWPGPQLMLQDPSFKKLQAYLALKEHCNAITDPKKQYVGYAITGPKGETSHRSAFCPGEDRYCWNMDD</sequence>
<comment type="caution">
    <text evidence="1">The sequence shown here is derived from an EMBL/GenBank/DDBJ whole genome shotgun (WGS) entry which is preliminary data.</text>
</comment>
<gene>
    <name evidence="1" type="ORF">JMJ35_000172</name>
</gene>
<accession>A0AA39V5K4</accession>
<keyword evidence="2" id="KW-1185">Reference proteome</keyword>
<name>A0AA39V5K4_9LECA</name>
<reference evidence="1" key="1">
    <citation type="submission" date="2023-03" db="EMBL/GenBank/DDBJ databases">
        <title>Complete genome of Cladonia borealis.</title>
        <authorList>
            <person name="Park H."/>
        </authorList>
    </citation>
    <scope>NUCLEOTIDE SEQUENCE</scope>
    <source>
        <strain evidence="1">ANT050790</strain>
    </source>
</reference>
<protein>
    <submittedName>
        <fullName evidence="1">Uncharacterized protein</fullName>
    </submittedName>
</protein>
<dbReference type="EMBL" id="JAFEKC020000001">
    <property type="protein sequence ID" value="KAK0517017.1"/>
    <property type="molecule type" value="Genomic_DNA"/>
</dbReference>
<organism evidence="1 2">
    <name type="scientific">Cladonia borealis</name>
    <dbReference type="NCBI Taxonomy" id="184061"/>
    <lineage>
        <taxon>Eukaryota</taxon>
        <taxon>Fungi</taxon>
        <taxon>Dikarya</taxon>
        <taxon>Ascomycota</taxon>
        <taxon>Pezizomycotina</taxon>
        <taxon>Lecanoromycetes</taxon>
        <taxon>OSLEUM clade</taxon>
        <taxon>Lecanoromycetidae</taxon>
        <taxon>Lecanorales</taxon>
        <taxon>Lecanorineae</taxon>
        <taxon>Cladoniaceae</taxon>
        <taxon>Cladonia</taxon>
    </lineage>
</organism>
<evidence type="ECO:0000313" key="2">
    <source>
        <dbReference type="Proteomes" id="UP001166286"/>
    </source>
</evidence>